<reference evidence="8" key="1">
    <citation type="submission" date="2024-04" db="EMBL/GenBank/DDBJ databases">
        <authorList>
            <person name="Shaw F."/>
            <person name="Minotto A."/>
        </authorList>
    </citation>
    <scope>NUCLEOTIDE SEQUENCE [LARGE SCALE GENOMIC DNA]</scope>
</reference>
<feature type="transmembrane region" description="Helical" evidence="5">
    <location>
        <begin position="37"/>
        <end position="56"/>
    </location>
</feature>
<keyword evidence="8" id="KW-1185">Reference proteome</keyword>
<keyword evidence="4 5" id="KW-0472">Membrane</keyword>
<evidence type="ECO:0000259" key="6">
    <source>
        <dbReference type="Pfam" id="PF02656"/>
    </source>
</evidence>
<comment type="subcellular location">
    <subcellularLocation>
        <location evidence="1">Endomembrane system</location>
        <topology evidence="1">Multi-pass membrane protein</topology>
    </subcellularLocation>
</comment>
<keyword evidence="2 5" id="KW-0812">Transmembrane</keyword>
<evidence type="ECO:0000313" key="7">
    <source>
        <dbReference type="EMBL" id="CAL1698349.1"/>
    </source>
</evidence>
<evidence type="ECO:0000313" key="8">
    <source>
        <dbReference type="Proteomes" id="UP001497453"/>
    </source>
</evidence>
<evidence type="ECO:0000256" key="3">
    <source>
        <dbReference type="ARBA" id="ARBA00022989"/>
    </source>
</evidence>
<dbReference type="PANTHER" id="PTHR38646">
    <property type="entry name" value="YALI0F00814P"/>
    <property type="match status" value="1"/>
</dbReference>
<dbReference type="Pfam" id="PF02656">
    <property type="entry name" value="DUF202"/>
    <property type="match status" value="1"/>
</dbReference>
<evidence type="ECO:0000256" key="5">
    <source>
        <dbReference type="SAM" id="Phobius"/>
    </source>
</evidence>
<feature type="domain" description="DUF202" evidence="6">
    <location>
        <begin position="29"/>
        <end position="85"/>
    </location>
</feature>
<accession>A0ABP1CUZ5</accession>
<dbReference type="InterPro" id="IPR003807">
    <property type="entry name" value="DUF202"/>
</dbReference>
<dbReference type="Proteomes" id="UP001497453">
    <property type="component" value="Chromosome 10"/>
</dbReference>
<name>A0ABP1CUZ5_9APHY</name>
<evidence type="ECO:0000256" key="4">
    <source>
        <dbReference type="ARBA" id="ARBA00023136"/>
    </source>
</evidence>
<keyword evidence="3 5" id="KW-1133">Transmembrane helix</keyword>
<feature type="transmembrane region" description="Helical" evidence="5">
    <location>
        <begin position="117"/>
        <end position="141"/>
    </location>
</feature>
<organism evidence="7 8">
    <name type="scientific">Somion occarium</name>
    <dbReference type="NCBI Taxonomy" id="3059160"/>
    <lineage>
        <taxon>Eukaryota</taxon>
        <taxon>Fungi</taxon>
        <taxon>Dikarya</taxon>
        <taxon>Basidiomycota</taxon>
        <taxon>Agaricomycotina</taxon>
        <taxon>Agaricomycetes</taxon>
        <taxon>Polyporales</taxon>
        <taxon>Cerrenaceae</taxon>
        <taxon>Somion</taxon>
    </lineage>
</organism>
<dbReference type="EMBL" id="OZ037953">
    <property type="protein sequence ID" value="CAL1698349.1"/>
    <property type="molecule type" value="Genomic_DNA"/>
</dbReference>
<proteinExistence type="predicted"/>
<evidence type="ECO:0000256" key="2">
    <source>
        <dbReference type="ARBA" id="ARBA00022692"/>
    </source>
</evidence>
<sequence length="142" mass="16144">MTRTRRLYHGYQAKAFFPEDVNELIEIRARERTFDGAYGRTAVGCLGFALTVLRLFDKRFSRIGIAYVVLSVMLYALAYTRQRHSKHDFADRDIIKPALPTKGQEHQRIFGRPFKTAGWIIVGVSAAVAAIEVVLFILVLVL</sequence>
<gene>
    <name evidence="7" type="ORF">GFSPODELE1_LOCUS2120</name>
</gene>
<protein>
    <recommendedName>
        <fullName evidence="6">DUF202 domain-containing protein</fullName>
    </recommendedName>
</protein>
<evidence type="ECO:0000256" key="1">
    <source>
        <dbReference type="ARBA" id="ARBA00004127"/>
    </source>
</evidence>
<feature type="transmembrane region" description="Helical" evidence="5">
    <location>
        <begin position="62"/>
        <end position="79"/>
    </location>
</feature>
<dbReference type="PANTHER" id="PTHR38646:SF1">
    <property type="entry name" value="DUF202 DOMAIN-CONTAINING PROTEIN"/>
    <property type="match status" value="1"/>
</dbReference>